<comment type="caution">
    <text evidence="8">The sequence shown here is derived from an EMBL/GenBank/DDBJ whole genome shotgun (WGS) entry which is preliminary data.</text>
</comment>
<evidence type="ECO:0000256" key="7">
    <source>
        <dbReference type="SAM" id="SignalP"/>
    </source>
</evidence>
<feature type="signal peptide" evidence="7">
    <location>
        <begin position="1"/>
        <end position="22"/>
    </location>
</feature>
<dbReference type="AlphaFoldDB" id="A0A2T0RFZ7"/>
<dbReference type="GO" id="GO:0004035">
    <property type="term" value="F:alkaline phosphatase activity"/>
    <property type="evidence" value="ECO:0007669"/>
    <property type="project" value="InterPro"/>
</dbReference>
<keyword evidence="3 7" id="KW-0732">Signal</keyword>
<keyword evidence="9" id="KW-1185">Reference proteome</keyword>
<dbReference type="RefSeq" id="WP_106208027.1">
    <property type="nucleotide sequence ID" value="NZ_PVTD01000015.1"/>
</dbReference>
<dbReference type="EMBL" id="PVTD01000015">
    <property type="protein sequence ID" value="PRY20085.1"/>
    <property type="molecule type" value="Genomic_DNA"/>
</dbReference>
<evidence type="ECO:0000256" key="2">
    <source>
        <dbReference type="ARBA" id="ARBA00022723"/>
    </source>
</evidence>
<name>A0A2T0RFZ7_9RHOB</name>
<dbReference type="Proteomes" id="UP000239480">
    <property type="component" value="Unassembled WGS sequence"/>
</dbReference>
<dbReference type="InterPro" id="IPR002591">
    <property type="entry name" value="Phosphodiest/P_Trfase"/>
</dbReference>
<dbReference type="Gene3D" id="3.30.1360.150">
    <property type="match status" value="1"/>
</dbReference>
<evidence type="ECO:0000256" key="5">
    <source>
        <dbReference type="PIRSR" id="PIRSR031924-51"/>
    </source>
</evidence>
<sequence>MFRSLLAASLVAGTIFAPAAHARDITLIVQITVDGLRGDLLSRYESSFGPDGFRRLMEGGVWYTDAHHLHANTETIVGHATLATGAHPSEHGMIGNAWYNRSDGRLGYNIEDPEHVTLPVPGFDGDGDQLDPTQAAAATSGRSPANLLATTFGDELYKSNNGQSKIIGISGKDRSAVAMAGHVGKAFWMATETGAFQTSSYYYDAYPDWVIAWNADRPADAAIGTEWTLSDPIDSYLLADNDDRPYETDLKGFGRSFPHPYGAPEDGLYYTQVLLSPLGDQLTASFGKAAVLGETLGKDDAVDFLGLSFSGVDATNHFFGPSSLENEEMVRTLDRTLADLFAFLDAEIGADKVLYVLSADHGMPEMPEHMIDLGMETARNGHTALEDSLNAQIAAELGVQDAIKAFFRPYIYLDHEAIAAAGAETRVIERLIVDRLNAQPGIAMAMPSVPFPEQRGDFLEAPIRRNFHPARSGDVYVVQSPYSFLLDPGAIAVMHGSPWRYDTHVPIIFAGPGIEAKRITRRVATTDVAVTLADIFTTTQPSGASGTVLREIVD</sequence>
<accession>A0A2T0RFZ7</accession>
<feature type="region of interest" description="Disordered" evidence="6">
    <location>
        <begin position="121"/>
        <end position="141"/>
    </location>
</feature>
<evidence type="ECO:0000256" key="1">
    <source>
        <dbReference type="ARBA" id="ARBA00022553"/>
    </source>
</evidence>
<keyword evidence="2" id="KW-0479">Metal-binding</keyword>
<keyword evidence="1 4" id="KW-0597">Phosphoprotein</keyword>
<evidence type="ECO:0000256" key="3">
    <source>
        <dbReference type="ARBA" id="ARBA00022729"/>
    </source>
</evidence>
<dbReference type="PIRSF" id="PIRSF031924">
    <property type="entry name" value="Pi-irrepressible_AP"/>
    <property type="match status" value="1"/>
</dbReference>
<gene>
    <name evidence="8" type="ORF">CLV78_11534</name>
</gene>
<dbReference type="OrthoDB" id="9771966at2"/>
<dbReference type="InterPro" id="IPR026263">
    <property type="entry name" value="Alkaline_phosphatase_prok"/>
</dbReference>
<proteinExistence type="predicted"/>
<feature type="binding site" evidence="5">
    <location>
        <begin position="172"/>
        <end position="174"/>
    </location>
    <ligand>
        <name>substrate</name>
    </ligand>
</feature>
<dbReference type="CDD" id="cd16016">
    <property type="entry name" value="AP-SPAP"/>
    <property type="match status" value="1"/>
</dbReference>
<evidence type="ECO:0000313" key="8">
    <source>
        <dbReference type="EMBL" id="PRY20085.1"/>
    </source>
</evidence>
<dbReference type="Gene3D" id="3.40.720.10">
    <property type="entry name" value="Alkaline Phosphatase, subunit A"/>
    <property type="match status" value="1"/>
</dbReference>
<protein>
    <submittedName>
        <fullName evidence="8">Type I phosphodiesterase/nucleotide pyrophosphatase</fullName>
    </submittedName>
</protein>
<organism evidence="8 9">
    <name type="scientific">Aliiruegeria haliotis</name>
    <dbReference type="NCBI Taxonomy" id="1280846"/>
    <lineage>
        <taxon>Bacteria</taxon>
        <taxon>Pseudomonadati</taxon>
        <taxon>Pseudomonadota</taxon>
        <taxon>Alphaproteobacteria</taxon>
        <taxon>Rhodobacterales</taxon>
        <taxon>Roseobacteraceae</taxon>
        <taxon>Aliiruegeria</taxon>
    </lineage>
</organism>
<feature type="binding site" evidence="5">
    <location>
        <position position="96"/>
    </location>
    <ligand>
        <name>substrate</name>
    </ligand>
</feature>
<dbReference type="GO" id="GO:0046872">
    <property type="term" value="F:metal ion binding"/>
    <property type="evidence" value="ECO:0007669"/>
    <property type="project" value="UniProtKB-KW"/>
</dbReference>
<reference evidence="8 9" key="1">
    <citation type="submission" date="2018-03" db="EMBL/GenBank/DDBJ databases">
        <title>Genomic Encyclopedia of Archaeal and Bacterial Type Strains, Phase II (KMG-II): from individual species to whole genera.</title>
        <authorList>
            <person name="Goeker M."/>
        </authorList>
    </citation>
    <scope>NUCLEOTIDE SEQUENCE [LARGE SCALE GENOMIC DNA]</scope>
    <source>
        <strain evidence="8 9">DSM 29328</strain>
    </source>
</reference>
<dbReference type="InterPro" id="IPR017850">
    <property type="entry name" value="Alkaline_phosphatase_core_sf"/>
</dbReference>
<evidence type="ECO:0000256" key="6">
    <source>
        <dbReference type="SAM" id="MobiDB-lite"/>
    </source>
</evidence>
<dbReference type="SUPFAM" id="SSF53649">
    <property type="entry name" value="Alkaline phosphatase-like"/>
    <property type="match status" value="1"/>
</dbReference>
<dbReference type="PANTHER" id="PTHR10151:SF120">
    <property type="entry name" value="BIS(5'-ADENOSYL)-TRIPHOSPHATASE"/>
    <property type="match status" value="1"/>
</dbReference>
<dbReference type="Pfam" id="PF01663">
    <property type="entry name" value="Phosphodiest"/>
    <property type="match status" value="1"/>
</dbReference>
<feature type="active site" description="Phosphothreonine intermediate" evidence="4">
    <location>
        <position position="75"/>
    </location>
</feature>
<evidence type="ECO:0000256" key="4">
    <source>
        <dbReference type="PIRSR" id="PIRSR031924-50"/>
    </source>
</evidence>
<evidence type="ECO:0000313" key="9">
    <source>
        <dbReference type="Proteomes" id="UP000239480"/>
    </source>
</evidence>
<dbReference type="PANTHER" id="PTHR10151">
    <property type="entry name" value="ECTONUCLEOTIDE PYROPHOSPHATASE/PHOSPHODIESTERASE"/>
    <property type="match status" value="1"/>
</dbReference>
<feature type="chain" id="PRO_5015672453" evidence="7">
    <location>
        <begin position="23"/>
        <end position="554"/>
    </location>
</feature>